<dbReference type="Proteomes" id="UP001139411">
    <property type="component" value="Unassembled WGS sequence"/>
</dbReference>
<dbReference type="SUPFAM" id="SSF55008">
    <property type="entry name" value="HMA, heavy metal-associated domain"/>
    <property type="match status" value="1"/>
</dbReference>
<name>A0A9X1TW86_9BACT</name>
<dbReference type="Proteomes" id="UP001055420">
    <property type="component" value="Chromosome"/>
</dbReference>
<protein>
    <submittedName>
        <fullName evidence="2">Heavy-metal-associated domain-containing protein</fullName>
    </submittedName>
</protein>
<gene>
    <name evidence="2" type="ORF">L0661_22825</name>
    <name evidence="3" type="ORF">NFI80_21870</name>
</gene>
<dbReference type="InterPro" id="IPR036163">
    <property type="entry name" value="HMA_dom_sf"/>
</dbReference>
<reference evidence="2" key="1">
    <citation type="submission" date="2022-01" db="EMBL/GenBank/DDBJ databases">
        <title>Novel species in genus Dyadobacter.</title>
        <authorList>
            <person name="Ma C."/>
        </authorList>
    </citation>
    <scope>NUCLEOTIDE SEQUENCE</scope>
    <source>
        <strain evidence="3">CY22</strain>
        <strain evidence="2">CY357</strain>
    </source>
</reference>
<evidence type="ECO:0000313" key="3">
    <source>
        <dbReference type="EMBL" id="USJ33620.1"/>
    </source>
</evidence>
<dbReference type="PROSITE" id="PS50846">
    <property type="entry name" value="HMA_2"/>
    <property type="match status" value="1"/>
</dbReference>
<dbReference type="EMBL" id="CP098805">
    <property type="protein sequence ID" value="USJ33620.1"/>
    <property type="molecule type" value="Genomic_DNA"/>
</dbReference>
<dbReference type="Gene3D" id="3.30.70.100">
    <property type="match status" value="1"/>
</dbReference>
<sequence>METLKFKTNIKCGACVATVTPFLNEDNAVENWNVDLQSPERILKVETSKSPQEIAELMKKAGYNAEEIA</sequence>
<dbReference type="GO" id="GO:0046872">
    <property type="term" value="F:metal ion binding"/>
    <property type="evidence" value="ECO:0007669"/>
    <property type="project" value="InterPro"/>
</dbReference>
<evidence type="ECO:0000259" key="1">
    <source>
        <dbReference type="PROSITE" id="PS50846"/>
    </source>
</evidence>
<dbReference type="EMBL" id="JAKFFV010000016">
    <property type="protein sequence ID" value="MCF2501173.1"/>
    <property type="molecule type" value="Genomic_DNA"/>
</dbReference>
<keyword evidence="4" id="KW-1185">Reference proteome</keyword>
<accession>A0A9X1TW86</accession>
<proteinExistence type="predicted"/>
<evidence type="ECO:0000313" key="5">
    <source>
        <dbReference type="Proteomes" id="UP001139411"/>
    </source>
</evidence>
<dbReference type="AlphaFoldDB" id="A0A9X1TW86"/>
<evidence type="ECO:0000313" key="4">
    <source>
        <dbReference type="Proteomes" id="UP001055420"/>
    </source>
</evidence>
<organism evidence="2 5">
    <name type="scientific">Dyadobacter chenhuakuii</name>
    <dbReference type="NCBI Taxonomy" id="2909339"/>
    <lineage>
        <taxon>Bacteria</taxon>
        <taxon>Pseudomonadati</taxon>
        <taxon>Bacteroidota</taxon>
        <taxon>Cytophagia</taxon>
        <taxon>Cytophagales</taxon>
        <taxon>Spirosomataceae</taxon>
        <taxon>Dyadobacter</taxon>
    </lineage>
</organism>
<feature type="domain" description="HMA" evidence="1">
    <location>
        <begin position="1"/>
        <end position="66"/>
    </location>
</feature>
<evidence type="ECO:0000313" key="2">
    <source>
        <dbReference type="EMBL" id="MCF2501173.1"/>
    </source>
</evidence>
<dbReference type="InterPro" id="IPR006121">
    <property type="entry name" value="HMA_dom"/>
</dbReference>